<evidence type="ECO:0000313" key="2">
    <source>
        <dbReference type="Proteomes" id="UP000739180"/>
    </source>
</evidence>
<evidence type="ECO:0000313" key="1">
    <source>
        <dbReference type="EMBL" id="TMW11229.1"/>
    </source>
</evidence>
<sequence>MRNLIVPIILATLFVAGCSDGGSSQSSSESVAAEATASANAADVAAAPQQERPVVSIGWLPSEACSFLDPTLVTRGYRHDFDDEYHCSSPYKDIGQSDMRLANNLAYYVTGSANVADTVKLVLNYNQPENASLATEKLIAASKALSFKAAGGDLPPGVLSALSAGRSTSEVSGEFKHEVKRDDWPTGRGYEIHYIITKSVER</sequence>
<dbReference type="EMBL" id="VCQT01000044">
    <property type="protein sequence ID" value="TMW11229.1"/>
    <property type="molecule type" value="Genomic_DNA"/>
</dbReference>
<organism evidence="1 2">
    <name type="scientific">Alloalcanivorax gelatiniphagus</name>
    <dbReference type="NCBI Taxonomy" id="1194167"/>
    <lineage>
        <taxon>Bacteria</taxon>
        <taxon>Pseudomonadati</taxon>
        <taxon>Pseudomonadota</taxon>
        <taxon>Gammaproteobacteria</taxon>
        <taxon>Oceanospirillales</taxon>
        <taxon>Alcanivoracaceae</taxon>
        <taxon>Alloalcanivorax</taxon>
    </lineage>
</organism>
<protein>
    <submittedName>
        <fullName evidence="1">Uncharacterized protein</fullName>
    </submittedName>
</protein>
<proteinExistence type="predicted"/>
<comment type="caution">
    <text evidence="1">The sequence shown here is derived from an EMBL/GenBank/DDBJ whole genome shotgun (WGS) entry which is preliminary data.</text>
</comment>
<dbReference type="Proteomes" id="UP000739180">
    <property type="component" value="Unassembled WGS sequence"/>
</dbReference>
<gene>
    <name evidence="1" type="ORF">FGS76_14305</name>
</gene>
<name>A0ABY2XIY2_9GAMM</name>
<dbReference type="PROSITE" id="PS51257">
    <property type="entry name" value="PROKAR_LIPOPROTEIN"/>
    <property type="match status" value="1"/>
</dbReference>
<dbReference type="RefSeq" id="WP_138773329.1">
    <property type="nucleotide sequence ID" value="NZ_JBHSSX010000023.1"/>
</dbReference>
<accession>A0ABY2XIY2</accession>
<reference evidence="1 2" key="1">
    <citation type="submission" date="2019-05" db="EMBL/GenBank/DDBJ databases">
        <title>Genome of Alcanivorax gelatiniphagus, an oil degrading marine bacteria.</title>
        <authorList>
            <person name="Kwon K.K."/>
        </authorList>
    </citation>
    <scope>NUCLEOTIDE SEQUENCE [LARGE SCALE GENOMIC DNA]</scope>
    <source>
        <strain evidence="1 2">MEBiC 08158</strain>
    </source>
</reference>
<keyword evidence="2" id="KW-1185">Reference proteome</keyword>